<proteinExistence type="predicted"/>
<dbReference type="Pfam" id="PF13185">
    <property type="entry name" value="GAF_2"/>
    <property type="match status" value="1"/>
</dbReference>
<sequence>MADQQQYDDGEGPCLEAMSSGVVVNAGDDDALKRWERYRDHVREAGIHSILSVPLQGVDRRSVGALNLYSERPNAFAVADVHRAESCARDATRGLALWLRTASEAEVYEGVERAVITRALVEQAMGTLMAQHR</sequence>
<protein>
    <recommendedName>
        <fullName evidence="1">GAF domain-containing protein</fullName>
    </recommendedName>
</protein>
<keyword evidence="3" id="KW-1185">Reference proteome</keyword>
<feature type="domain" description="GAF" evidence="1">
    <location>
        <begin position="4"/>
        <end position="93"/>
    </location>
</feature>
<dbReference type="InterPro" id="IPR029016">
    <property type="entry name" value="GAF-like_dom_sf"/>
</dbReference>
<evidence type="ECO:0000313" key="3">
    <source>
        <dbReference type="Proteomes" id="UP000638648"/>
    </source>
</evidence>
<reference evidence="2" key="1">
    <citation type="submission" date="2020-10" db="EMBL/GenBank/DDBJ databases">
        <title>Sequencing the genomes of 1000 actinobacteria strains.</title>
        <authorList>
            <person name="Klenk H.-P."/>
        </authorList>
    </citation>
    <scope>NUCLEOTIDE SEQUENCE</scope>
    <source>
        <strain evidence="2">DSM 45354</strain>
    </source>
</reference>
<dbReference type="SUPFAM" id="SSF55781">
    <property type="entry name" value="GAF domain-like"/>
    <property type="match status" value="1"/>
</dbReference>
<evidence type="ECO:0000259" key="1">
    <source>
        <dbReference type="Pfam" id="PF13185"/>
    </source>
</evidence>
<dbReference type="AlphaFoldDB" id="A0A927MQA9"/>
<dbReference type="EMBL" id="JADBEM010000001">
    <property type="protein sequence ID" value="MBE1604252.1"/>
    <property type="molecule type" value="Genomic_DNA"/>
</dbReference>
<accession>A0A927MQA9</accession>
<dbReference type="Proteomes" id="UP000638648">
    <property type="component" value="Unassembled WGS sequence"/>
</dbReference>
<comment type="caution">
    <text evidence="2">The sequence shown here is derived from an EMBL/GenBank/DDBJ whole genome shotgun (WGS) entry which is preliminary data.</text>
</comment>
<evidence type="ECO:0000313" key="2">
    <source>
        <dbReference type="EMBL" id="MBE1604252.1"/>
    </source>
</evidence>
<dbReference type="InterPro" id="IPR003018">
    <property type="entry name" value="GAF"/>
</dbReference>
<gene>
    <name evidence="2" type="ORF">HEB94_001100</name>
</gene>
<organism evidence="2 3">
    <name type="scientific">Actinopolymorpha pittospori</name>
    <dbReference type="NCBI Taxonomy" id="648752"/>
    <lineage>
        <taxon>Bacteria</taxon>
        <taxon>Bacillati</taxon>
        <taxon>Actinomycetota</taxon>
        <taxon>Actinomycetes</taxon>
        <taxon>Propionibacteriales</taxon>
        <taxon>Actinopolymorphaceae</taxon>
        <taxon>Actinopolymorpha</taxon>
    </lineage>
</organism>
<dbReference type="Gene3D" id="3.30.450.40">
    <property type="match status" value="1"/>
</dbReference>
<name>A0A927MQA9_9ACTN</name>